<dbReference type="InterPro" id="IPR006037">
    <property type="entry name" value="RCK_C"/>
</dbReference>
<dbReference type="InterPro" id="IPR036721">
    <property type="entry name" value="RCK_C_sf"/>
</dbReference>
<dbReference type="InterPro" id="IPR058776">
    <property type="entry name" value="KhtT-like_N"/>
</dbReference>
<dbReference type="Proteomes" id="UP001057753">
    <property type="component" value="Unassembled WGS sequence"/>
</dbReference>
<dbReference type="InterPro" id="IPR026278">
    <property type="entry name" value="KhtT"/>
</dbReference>
<dbReference type="PIRSF" id="PIRSF005028">
    <property type="entry name" value="KhtT"/>
    <property type="match status" value="1"/>
</dbReference>
<dbReference type="PROSITE" id="PS51202">
    <property type="entry name" value="RCK_C"/>
    <property type="match status" value="1"/>
</dbReference>
<name>A0A9Q4B3R7_SALAG</name>
<dbReference type="SUPFAM" id="SSF116726">
    <property type="entry name" value="TrkA C-terminal domain-like"/>
    <property type="match status" value="1"/>
</dbReference>
<dbReference type="OrthoDB" id="67547at2"/>
<dbReference type="Pfam" id="PF25991">
    <property type="entry name" value="KhtT_N"/>
    <property type="match status" value="1"/>
</dbReference>
<feature type="domain" description="RCK C-terminal" evidence="1">
    <location>
        <begin position="77"/>
        <end position="163"/>
    </location>
</feature>
<dbReference type="GO" id="GO:0008324">
    <property type="term" value="F:monoatomic cation transmembrane transporter activity"/>
    <property type="evidence" value="ECO:0007669"/>
    <property type="project" value="InterPro"/>
</dbReference>
<evidence type="ECO:0000259" key="1">
    <source>
        <dbReference type="PROSITE" id="PS51202"/>
    </source>
</evidence>
<sequence length="166" mass="18798">MKFKMVDLPGVGKKLTFINGKNQMMGMVIHHSGKRELYFFEDADDDEAVFTFDLSSEETRHLGTQLLSATLDPVMNEKIERLQILRKKVIVEWLEISKKSSLLGASYETLTNMLPSGVSIVGIFHDDEFEVDPPNDMAMQQGHTIMIVGKRDPVEAFIDLCESEDD</sequence>
<dbReference type="AlphaFoldDB" id="A0A9Q4B3R7"/>
<dbReference type="EMBL" id="JABXYM010000001">
    <property type="protein sequence ID" value="MCR6097868.1"/>
    <property type="molecule type" value="Genomic_DNA"/>
</dbReference>
<accession>A0A9Q4B3R7</accession>
<proteinExistence type="predicted"/>
<evidence type="ECO:0000313" key="2">
    <source>
        <dbReference type="EMBL" id="MCR6097868.1"/>
    </source>
</evidence>
<comment type="caution">
    <text evidence="2">The sequence shown here is derived from an EMBL/GenBank/DDBJ whole genome shotgun (WGS) entry which is preliminary data.</text>
</comment>
<protein>
    <submittedName>
        <fullName evidence="2">Potassium transporter TrkA</fullName>
    </submittedName>
</protein>
<keyword evidence="3" id="KW-1185">Reference proteome</keyword>
<evidence type="ECO:0000313" key="3">
    <source>
        <dbReference type="Proteomes" id="UP001057753"/>
    </source>
</evidence>
<reference evidence="2" key="1">
    <citation type="submission" date="2020-06" db="EMBL/GenBank/DDBJ databases">
        <title>Insight into the genomes of haloalkaliphilic bacilli from Kenyan soda lakes.</title>
        <authorList>
            <person name="Mwirichia R."/>
            <person name="Villamizar G.C."/>
            <person name="Poehlein A."/>
            <person name="Mugweru J."/>
            <person name="Kipnyargis A."/>
            <person name="Kiplimo D."/>
            <person name="Orwa P."/>
            <person name="Daniel R."/>
        </authorList>
    </citation>
    <scope>NUCLEOTIDE SEQUENCE</scope>
    <source>
        <strain evidence="2">B1096_S55</strain>
    </source>
</reference>
<dbReference type="Gene3D" id="3.30.70.1450">
    <property type="entry name" value="Regulator of K+ conductance, C-terminal domain"/>
    <property type="match status" value="1"/>
</dbReference>
<gene>
    <name evidence="2" type="ORF">HXA33_15130</name>
</gene>
<dbReference type="GO" id="GO:0006813">
    <property type="term" value="P:potassium ion transport"/>
    <property type="evidence" value="ECO:0007669"/>
    <property type="project" value="InterPro"/>
</dbReference>
<organism evidence="2 3">
    <name type="scientific">Salipaludibacillus agaradhaerens</name>
    <name type="common">Bacillus agaradhaerens</name>
    <dbReference type="NCBI Taxonomy" id="76935"/>
    <lineage>
        <taxon>Bacteria</taxon>
        <taxon>Bacillati</taxon>
        <taxon>Bacillota</taxon>
        <taxon>Bacilli</taxon>
        <taxon>Bacillales</taxon>
        <taxon>Bacillaceae</taxon>
    </lineage>
</organism>